<accession>A0A1B2EWQ2</accession>
<dbReference type="Pfam" id="PF08352">
    <property type="entry name" value="oligo_HPY"/>
    <property type="match status" value="1"/>
</dbReference>
<name>A0A1B2EWQ2_9HYPH</name>
<dbReference type="OrthoDB" id="9815712at2"/>
<dbReference type="AlphaFoldDB" id="A0A1B2EWQ2"/>
<keyword evidence="7" id="KW-0472">Membrane</keyword>
<dbReference type="InterPro" id="IPR050388">
    <property type="entry name" value="ABC_Ni/Peptide_Import"/>
</dbReference>
<dbReference type="GO" id="GO:0055085">
    <property type="term" value="P:transmembrane transport"/>
    <property type="evidence" value="ECO:0007669"/>
    <property type="project" value="UniProtKB-ARBA"/>
</dbReference>
<dbReference type="RefSeq" id="WP_099515282.1">
    <property type="nucleotide sequence ID" value="NZ_CP016619.1"/>
</dbReference>
<dbReference type="PROSITE" id="PS00211">
    <property type="entry name" value="ABC_TRANSPORTER_1"/>
    <property type="match status" value="1"/>
</dbReference>
<comment type="similarity">
    <text evidence="2">Belongs to the ABC transporter superfamily.</text>
</comment>
<evidence type="ECO:0000256" key="2">
    <source>
        <dbReference type="ARBA" id="ARBA00005417"/>
    </source>
</evidence>
<keyword evidence="6 9" id="KW-0067">ATP-binding</keyword>
<proteinExistence type="inferred from homology"/>
<keyword evidence="9" id="KW-0614">Plasmid</keyword>
<dbReference type="GO" id="GO:0015833">
    <property type="term" value="P:peptide transport"/>
    <property type="evidence" value="ECO:0007669"/>
    <property type="project" value="InterPro"/>
</dbReference>
<evidence type="ECO:0000256" key="1">
    <source>
        <dbReference type="ARBA" id="ARBA00004417"/>
    </source>
</evidence>
<keyword evidence="5" id="KW-0547">Nucleotide-binding</keyword>
<dbReference type="InterPro" id="IPR027417">
    <property type="entry name" value="P-loop_NTPase"/>
</dbReference>
<protein>
    <submittedName>
        <fullName evidence="9">Dipeptide/oligopeptide/nickel ABC transporter ATP-binding protein</fullName>
    </submittedName>
</protein>
<keyword evidence="3" id="KW-0813">Transport</keyword>
<dbReference type="GO" id="GO:0005524">
    <property type="term" value="F:ATP binding"/>
    <property type="evidence" value="ECO:0007669"/>
    <property type="project" value="UniProtKB-KW"/>
</dbReference>
<reference evidence="9" key="1">
    <citation type="submission" date="2016-07" db="EMBL/GenBank/DDBJ databases">
        <title>Microvirga ossetica sp. nov. a new species of rhizobia isolated from root nodules of the legume species Vicia alpestris Steven originated from North Ossetia region in the Caucasus.</title>
        <authorList>
            <person name="Safronova V.I."/>
            <person name="Kuznetsova I.G."/>
            <person name="Sazanova A.L."/>
            <person name="Belimov A."/>
            <person name="Andronov E."/>
            <person name="Osledkin Y.S."/>
            <person name="Onishchuk O.P."/>
            <person name="Kurchak O.N."/>
            <person name="Shaposhnikov A.I."/>
            <person name="Willems A."/>
            <person name="Tikhonovich I.A."/>
        </authorList>
    </citation>
    <scope>NUCLEOTIDE SEQUENCE [LARGE SCALE GENOMIC DNA]</scope>
    <source>
        <strain evidence="9">V5/3M</strain>
        <plasmid evidence="9">unnamed2</plasmid>
    </source>
</reference>
<evidence type="ECO:0000256" key="4">
    <source>
        <dbReference type="ARBA" id="ARBA00022475"/>
    </source>
</evidence>
<dbReference type="GO" id="GO:0005886">
    <property type="term" value="C:plasma membrane"/>
    <property type="evidence" value="ECO:0007669"/>
    <property type="project" value="UniProtKB-SubCell"/>
</dbReference>
<dbReference type="PROSITE" id="PS50893">
    <property type="entry name" value="ABC_TRANSPORTER_2"/>
    <property type="match status" value="1"/>
</dbReference>
<dbReference type="Pfam" id="PF00005">
    <property type="entry name" value="ABC_tran"/>
    <property type="match status" value="1"/>
</dbReference>
<dbReference type="PANTHER" id="PTHR43297:SF2">
    <property type="entry name" value="DIPEPTIDE TRANSPORT ATP-BINDING PROTEIN DPPD"/>
    <property type="match status" value="1"/>
</dbReference>
<dbReference type="EMBL" id="CP016619">
    <property type="protein sequence ID" value="ANY84383.1"/>
    <property type="molecule type" value="Genomic_DNA"/>
</dbReference>
<dbReference type="PANTHER" id="PTHR43297">
    <property type="entry name" value="OLIGOPEPTIDE TRANSPORT ATP-BINDING PROTEIN APPD"/>
    <property type="match status" value="1"/>
</dbReference>
<dbReference type="SUPFAM" id="SSF52540">
    <property type="entry name" value="P-loop containing nucleoside triphosphate hydrolases"/>
    <property type="match status" value="1"/>
</dbReference>
<geneLocation type="plasmid" evidence="9">
    <name>unnamed2</name>
</geneLocation>
<evidence type="ECO:0000256" key="5">
    <source>
        <dbReference type="ARBA" id="ARBA00022741"/>
    </source>
</evidence>
<dbReference type="InterPro" id="IPR017871">
    <property type="entry name" value="ABC_transporter-like_CS"/>
</dbReference>
<dbReference type="GO" id="GO:0016887">
    <property type="term" value="F:ATP hydrolysis activity"/>
    <property type="evidence" value="ECO:0007669"/>
    <property type="project" value="InterPro"/>
</dbReference>
<dbReference type="InterPro" id="IPR003593">
    <property type="entry name" value="AAA+_ATPase"/>
</dbReference>
<feature type="domain" description="ABC transporter" evidence="8">
    <location>
        <begin position="8"/>
        <end position="256"/>
    </location>
</feature>
<evidence type="ECO:0000256" key="7">
    <source>
        <dbReference type="ARBA" id="ARBA00023136"/>
    </source>
</evidence>
<dbReference type="Gene3D" id="3.40.50.300">
    <property type="entry name" value="P-loop containing nucleotide triphosphate hydrolases"/>
    <property type="match status" value="1"/>
</dbReference>
<organism evidence="9">
    <name type="scientific">Microvirga ossetica</name>
    <dbReference type="NCBI Taxonomy" id="1882682"/>
    <lineage>
        <taxon>Bacteria</taxon>
        <taxon>Pseudomonadati</taxon>
        <taxon>Pseudomonadota</taxon>
        <taxon>Alphaproteobacteria</taxon>
        <taxon>Hyphomicrobiales</taxon>
        <taxon>Methylobacteriaceae</taxon>
        <taxon>Microvirga</taxon>
    </lineage>
</organism>
<dbReference type="CDD" id="cd03257">
    <property type="entry name" value="ABC_NikE_OppD_transporters"/>
    <property type="match status" value="1"/>
</dbReference>
<keyword evidence="4" id="KW-1003">Cell membrane</keyword>
<dbReference type="FunFam" id="3.40.50.300:FF:000016">
    <property type="entry name" value="Oligopeptide ABC transporter ATP-binding component"/>
    <property type="match status" value="1"/>
</dbReference>
<dbReference type="NCBIfam" id="TIGR01727">
    <property type="entry name" value="oligo_HPY"/>
    <property type="match status" value="1"/>
</dbReference>
<dbReference type="KEGG" id="moc:BB934_39935"/>
<dbReference type="InterPro" id="IPR013563">
    <property type="entry name" value="Oligopep_ABC_C"/>
</dbReference>
<sequence>MSEMLLDIRGLKTHFHTFGGLVKAVDGVSFDVRKGEVVGLVGESGGGKSVIGFSILRLIDPPGRIEAGEILFDGEDLTKKSEDEIRSVRGGEIAMVFQDPMTSLNPVYTIGRQMDEMLQLHTDLDEPARRARCIRMLEDVGISEAESRLDAYPHQFSGGMRQRVVIAIALLAGSRLIIADEPTTALDVTVQSQILKLMRRQIAERGAAMILVTHDLAVVSEMADRIVVLYCGRVVERGRTEDVITHPAHPYTRGLLDSIPRITDRQHRLRQIPGTVPDIRKLGIGCSFRERCFRARPLCAEKTPELAPVRQTLDAACHFPLEETEA</sequence>
<comment type="subcellular location">
    <subcellularLocation>
        <location evidence="1">Cell inner membrane</location>
        <topology evidence="1">Peripheral membrane protein</topology>
    </subcellularLocation>
</comment>
<dbReference type="SMART" id="SM00382">
    <property type="entry name" value="AAA"/>
    <property type="match status" value="1"/>
</dbReference>
<dbReference type="InterPro" id="IPR003439">
    <property type="entry name" value="ABC_transporter-like_ATP-bd"/>
</dbReference>
<evidence type="ECO:0000256" key="6">
    <source>
        <dbReference type="ARBA" id="ARBA00022840"/>
    </source>
</evidence>
<gene>
    <name evidence="9" type="ORF">BB934_39935</name>
</gene>
<evidence type="ECO:0000259" key="8">
    <source>
        <dbReference type="PROSITE" id="PS50893"/>
    </source>
</evidence>
<evidence type="ECO:0000256" key="3">
    <source>
        <dbReference type="ARBA" id="ARBA00022448"/>
    </source>
</evidence>
<evidence type="ECO:0000313" key="9">
    <source>
        <dbReference type="EMBL" id="ANY84383.1"/>
    </source>
</evidence>